<gene>
    <name evidence="2" type="ORF">SDC9_91547</name>
</gene>
<feature type="transmembrane region" description="Helical" evidence="1">
    <location>
        <begin position="85"/>
        <end position="105"/>
    </location>
</feature>
<feature type="transmembrane region" description="Helical" evidence="1">
    <location>
        <begin position="56"/>
        <end position="78"/>
    </location>
</feature>
<keyword evidence="1" id="KW-1133">Transmembrane helix</keyword>
<proteinExistence type="predicted"/>
<accession>A0A644ZVB1</accession>
<dbReference type="EMBL" id="VSSQ01010649">
    <property type="protein sequence ID" value="MPM44865.1"/>
    <property type="molecule type" value="Genomic_DNA"/>
</dbReference>
<keyword evidence="1" id="KW-0812">Transmembrane</keyword>
<protein>
    <recommendedName>
        <fullName evidence="3">Inner membrane protein YbiR</fullName>
    </recommendedName>
</protein>
<dbReference type="AlphaFoldDB" id="A0A644ZVB1"/>
<evidence type="ECO:0000256" key="1">
    <source>
        <dbReference type="SAM" id="Phobius"/>
    </source>
</evidence>
<organism evidence="2">
    <name type="scientific">bioreactor metagenome</name>
    <dbReference type="NCBI Taxonomy" id="1076179"/>
    <lineage>
        <taxon>unclassified sequences</taxon>
        <taxon>metagenomes</taxon>
        <taxon>ecological metagenomes</taxon>
    </lineage>
</organism>
<keyword evidence="1" id="KW-0472">Membrane</keyword>
<sequence length="146" mass="16377">MTFLGVFISDRSLFRRIDYALLITFCGFFVFIGNIASFDFINQLQKDWLNNAAGVYWLGIVTSQFVSNVPAAMLLAGFTSQAEALLLGVDVGALGTLIASMASVISYKLYIESNPTQGRNYLMLFLYYNVMGLLIMAPFIYYLMIR</sequence>
<name>A0A644ZVB1_9ZZZZ</name>
<feature type="transmembrane region" description="Helical" evidence="1">
    <location>
        <begin position="19"/>
        <end position="36"/>
    </location>
</feature>
<evidence type="ECO:0008006" key="3">
    <source>
        <dbReference type="Google" id="ProtNLM"/>
    </source>
</evidence>
<reference evidence="2" key="1">
    <citation type="submission" date="2019-08" db="EMBL/GenBank/DDBJ databases">
        <authorList>
            <person name="Kucharzyk K."/>
            <person name="Murdoch R.W."/>
            <person name="Higgins S."/>
            <person name="Loffler F."/>
        </authorList>
    </citation>
    <scope>NUCLEOTIDE SEQUENCE</scope>
</reference>
<feature type="transmembrane region" description="Helical" evidence="1">
    <location>
        <begin position="125"/>
        <end position="144"/>
    </location>
</feature>
<evidence type="ECO:0000313" key="2">
    <source>
        <dbReference type="EMBL" id="MPM44865.1"/>
    </source>
</evidence>
<comment type="caution">
    <text evidence="2">The sequence shown here is derived from an EMBL/GenBank/DDBJ whole genome shotgun (WGS) entry which is preliminary data.</text>
</comment>